<keyword evidence="3" id="KW-0238">DNA-binding</keyword>
<comment type="subcellular location">
    <subcellularLocation>
        <location evidence="1">Nucleus</location>
    </subcellularLocation>
</comment>
<reference evidence="10 11" key="1">
    <citation type="submission" date="2022-12" db="EMBL/GenBank/DDBJ databases">
        <title>Chromosome-scale assembly of the Ensete ventricosum genome.</title>
        <authorList>
            <person name="Dussert Y."/>
            <person name="Stocks J."/>
            <person name="Wendawek A."/>
            <person name="Woldeyes F."/>
            <person name="Nichols R.A."/>
            <person name="Borrell J.S."/>
        </authorList>
    </citation>
    <scope>NUCLEOTIDE SEQUENCE [LARGE SCALE GENOMIC DNA]</scope>
    <source>
        <strain evidence="11">cv. Maze</strain>
        <tissue evidence="10">Seeds</tissue>
    </source>
</reference>
<evidence type="ECO:0000313" key="10">
    <source>
        <dbReference type="EMBL" id="KAJ8513506.1"/>
    </source>
</evidence>
<keyword evidence="4" id="KW-0804">Transcription</keyword>
<gene>
    <name evidence="10" type="ORF">OPV22_003940</name>
</gene>
<evidence type="ECO:0000313" key="11">
    <source>
        <dbReference type="Proteomes" id="UP001222027"/>
    </source>
</evidence>
<dbReference type="InterPro" id="IPR044810">
    <property type="entry name" value="WRKY_plant"/>
</dbReference>
<dbReference type="GO" id="GO:0003700">
    <property type="term" value="F:DNA-binding transcription factor activity"/>
    <property type="evidence" value="ECO:0007669"/>
    <property type="project" value="InterPro"/>
</dbReference>
<keyword evidence="2" id="KW-0805">Transcription regulation</keyword>
<evidence type="ECO:0000256" key="2">
    <source>
        <dbReference type="ARBA" id="ARBA00023015"/>
    </source>
</evidence>
<dbReference type="Proteomes" id="UP001222027">
    <property type="component" value="Unassembled WGS sequence"/>
</dbReference>
<dbReference type="PANTHER" id="PTHR32096">
    <property type="entry name" value="WRKY TRANSCRIPTION FACTOR 30-RELATED-RELATED"/>
    <property type="match status" value="1"/>
</dbReference>
<accession>A0AAV8S2A5</accession>
<evidence type="ECO:0000256" key="5">
    <source>
        <dbReference type="ARBA" id="ARBA00023242"/>
    </source>
</evidence>
<evidence type="ECO:0000256" key="7">
    <source>
        <dbReference type="ARBA" id="ARBA00060761"/>
    </source>
</evidence>
<name>A0AAV8S2A5_ENSVE</name>
<keyword evidence="5" id="KW-0539">Nucleus</keyword>
<dbReference type="FunFam" id="2.20.25.80:FF:000005">
    <property type="entry name" value="probable WRKY transcription factor 14"/>
    <property type="match status" value="1"/>
</dbReference>
<dbReference type="GO" id="GO:0005634">
    <property type="term" value="C:nucleus"/>
    <property type="evidence" value="ECO:0007669"/>
    <property type="project" value="UniProtKB-SubCell"/>
</dbReference>
<dbReference type="PANTHER" id="PTHR32096:SF18">
    <property type="entry name" value="DISEASE RESISTANCE PROTEIN RRS1B-RELATED"/>
    <property type="match status" value="1"/>
</dbReference>
<feature type="domain" description="WRKY" evidence="9">
    <location>
        <begin position="204"/>
        <end position="270"/>
    </location>
</feature>
<dbReference type="PROSITE" id="PS50811">
    <property type="entry name" value="WRKY"/>
    <property type="match status" value="1"/>
</dbReference>
<comment type="function">
    <text evidence="6">Transcription factor. Interacts specifically with the W box (5'-(T)TGAC[CT]-3'), a frequently occurring elicitor-responsive cis-acting element.</text>
</comment>
<feature type="compositionally biased region" description="Polar residues" evidence="8">
    <location>
        <begin position="269"/>
        <end position="288"/>
    </location>
</feature>
<feature type="region of interest" description="Disordered" evidence="8">
    <location>
        <begin position="368"/>
        <end position="391"/>
    </location>
</feature>
<feature type="region of interest" description="Disordered" evidence="8">
    <location>
        <begin position="261"/>
        <end position="308"/>
    </location>
</feature>
<evidence type="ECO:0000256" key="4">
    <source>
        <dbReference type="ARBA" id="ARBA00023163"/>
    </source>
</evidence>
<evidence type="ECO:0000256" key="8">
    <source>
        <dbReference type="SAM" id="MobiDB-lite"/>
    </source>
</evidence>
<organism evidence="10 11">
    <name type="scientific">Ensete ventricosum</name>
    <name type="common">Abyssinian banana</name>
    <name type="synonym">Musa ensete</name>
    <dbReference type="NCBI Taxonomy" id="4639"/>
    <lineage>
        <taxon>Eukaryota</taxon>
        <taxon>Viridiplantae</taxon>
        <taxon>Streptophyta</taxon>
        <taxon>Embryophyta</taxon>
        <taxon>Tracheophyta</taxon>
        <taxon>Spermatophyta</taxon>
        <taxon>Magnoliopsida</taxon>
        <taxon>Liliopsida</taxon>
        <taxon>Zingiberales</taxon>
        <taxon>Musaceae</taxon>
        <taxon>Ensete</taxon>
    </lineage>
</organism>
<keyword evidence="11" id="KW-1185">Reference proteome</keyword>
<dbReference type="Pfam" id="PF03106">
    <property type="entry name" value="WRKY"/>
    <property type="match status" value="1"/>
</dbReference>
<evidence type="ECO:0000256" key="6">
    <source>
        <dbReference type="ARBA" id="ARBA00059805"/>
    </source>
</evidence>
<dbReference type="InterPro" id="IPR003657">
    <property type="entry name" value="WRKY_dom"/>
</dbReference>
<evidence type="ECO:0000256" key="3">
    <source>
        <dbReference type="ARBA" id="ARBA00023125"/>
    </source>
</evidence>
<comment type="caution">
    <text evidence="10">The sequence shown here is derived from an EMBL/GenBank/DDBJ whole genome shotgun (WGS) entry which is preliminary data.</text>
</comment>
<dbReference type="AlphaFoldDB" id="A0AAV8S2A5"/>
<sequence>MCDYFWHRMENDYGELADIVGAGGRSGPSNTEFEPVAAERRLPSQPPVFFPTRAEIPTNAFGDPFVNLRDPLLDQFTSVGFFDGAEAMVAPASTGPASSSRHVAPKVLLTGEQEMKGPCNVFSRALHQMSPGGRMSSKPSPLPPRLIGPPPVSSGSIAGPADHGGGVQQISSPRPPGIKRRKNQAKKVVCVPAPAAAAAGNRLSGEVVPSDLWAWRKYGQKPIKGSPYPRGYYRCSSSKGCSARKQVERSRTDPNMLVITYTSDHNHPWPTQRNALAGSTRSQPSKTATRNDPKEEASSRSSGRRVKEEIGEMEKTIEQAEDNLGLDQMIHPSYKSDQPDDLFADLAELEGDPMSLVFFSKGGFVESKADGEKGEGASDAFDMFDWEGGSS</sequence>
<protein>
    <recommendedName>
        <fullName evidence="9">WRKY domain-containing protein</fullName>
    </recommendedName>
</protein>
<evidence type="ECO:0000256" key="1">
    <source>
        <dbReference type="ARBA" id="ARBA00004123"/>
    </source>
</evidence>
<comment type="similarity">
    <text evidence="7">Belongs to the WRKY group II-e family.</text>
</comment>
<feature type="compositionally biased region" description="Basic and acidic residues" evidence="8">
    <location>
        <begin position="289"/>
        <end position="298"/>
    </location>
</feature>
<dbReference type="SUPFAM" id="SSF118290">
    <property type="entry name" value="WRKY DNA-binding domain"/>
    <property type="match status" value="1"/>
</dbReference>
<dbReference type="Gene3D" id="2.20.25.80">
    <property type="entry name" value="WRKY domain"/>
    <property type="match status" value="1"/>
</dbReference>
<dbReference type="SMART" id="SM00774">
    <property type="entry name" value="WRKY"/>
    <property type="match status" value="1"/>
</dbReference>
<proteinExistence type="inferred from homology"/>
<dbReference type="EMBL" id="JAQQAF010000001">
    <property type="protein sequence ID" value="KAJ8513506.1"/>
    <property type="molecule type" value="Genomic_DNA"/>
</dbReference>
<dbReference type="GO" id="GO:0000976">
    <property type="term" value="F:transcription cis-regulatory region binding"/>
    <property type="evidence" value="ECO:0007669"/>
    <property type="project" value="TreeGrafter"/>
</dbReference>
<dbReference type="InterPro" id="IPR036576">
    <property type="entry name" value="WRKY_dom_sf"/>
</dbReference>
<feature type="region of interest" description="Disordered" evidence="8">
    <location>
        <begin position="149"/>
        <end position="185"/>
    </location>
</feature>
<feature type="region of interest" description="Disordered" evidence="8">
    <location>
        <begin position="235"/>
        <end position="254"/>
    </location>
</feature>
<evidence type="ECO:0000259" key="9">
    <source>
        <dbReference type="PROSITE" id="PS50811"/>
    </source>
</evidence>